<name>U4KT99_9MOLU</name>
<dbReference type="EMBL" id="FO681348">
    <property type="protein sequence ID" value="CCV66319.1"/>
    <property type="molecule type" value="Genomic_DNA"/>
</dbReference>
<organism evidence="1 2">
    <name type="scientific">Acholeplasma brassicae</name>
    <dbReference type="NCBI Taxonomy" id="61635"/>
    <lineage>
        <taxon>Bacteria</taxon>
        <taxon>Bacillati</taxon>
        <taxon>Mycoplasmatota</taxon>
        <taxon>Mollicutes</taxon>
        <taxon>Acholeplasmatales</taxon>
        <taxon>Acholeplasmataceae</taxon>
        <taxon>Acholeplasma</taxon>
    </lineage>
</organism>
<dbReference type="AlphaFoldDB" id="U4KT99"/>
<accession>U4KT99</accession>
<protein>
    <submittedName>
        <fullName evidence="1">Uncharacterized protein</fullName>
    </submittedName>
</protein>
<dbReference type="HOGENOM" id="CLU_2748443_0_0_14"/>
<sequence>MQFKKFVENSKKNLKISDYLLNDEGISIAPNEFWSVINLVKIQKNLDELINKLVDLEIEPFVPDNLVENL</sequence>
<dbReference type="KEGG" id="abra:BN85312980"/>
<reference evidence="1 2" key="1">
    <citation type="journal article" date="2013" name="J. Mol. Microbiol. Biotechnol.">
        <title>Analysis of the Complete Genomes of Acholeplasma brassicae , A. palmae and A. laidlawii and Their Comparison to the Obligate Parasites from ' Candidatus Phytoplasma'.</title>
        <authorList>
            <person name="Kube M."/>
            <person name="Siewert C."/>
            <person name="Migdoll A.M."/>
            <person name="Duduk B."/>
            <person name="Holz S."/>
            <person name="Rabus R."/>
            <person name="Seemuller E."/>
            <person name="Mitrovic J."/>
            <person name="Muller I."/>
            <person name="Buttner C."/>
            <person name="Reinhardt R."/>
        </authorList>
    </citation>
    <scope>NUCLEOTIDE SEQUENCE [LARGE SCALE GENOMIC DNA]</scope>
    <source>
        <strain evidence="2">0502</strain>
    </source>
</reference>
<evidence type="ECO:0000313" key="1">
    <source>
        <dbReference type="EMBL" id="CCV66319.1"/>
    </source>
</evidence>
<keyword evidence="2" id="KW-1185">Reference proteome</keyword>
<proteinExistence type="predicted"/>
<dbReference type="Proteomes" id="UP000032737">
    <property type="component" value="Chromosome"/>
</dbReference>
<gene>
    <name evidence="1" type="ORF">BN85312980</name>
</gene>
<evidence type="ECO:0000313" key="2">
    <source>
        <dbReference type="Proteomes" id="UP000032737"/>
    </source>
</evidence>